<protein>
    <submittedName>
        <fullName evidence="2">Uncharacterized protein</fullName>
    </submittedName>
</protein>
<accession>A0AAV3NQF6</accession>
<gene>
    <name evidence="2" type="ORF">LIER_02709</name>
</gene>
<evidence type="ECO:0000256" key="1">
    <source>
        <dbReference type="SAM" id="MobiDB-lite"/>
    </source>
</evidence>
<proteinExistence type="predicted"/>
<keyword evidence="3" id="KW-1185">Reference proteome</keyword>
<dbReference type="Proteomes" id="UP001454036">
    <property type="component" value="Unassembled WGS sequence"/>
</dbReference>
<reference evidence="2 3" key="1">
    <citation type="submission" date="2024-01" db="EMBL/GenBank/DDBJ databases">
        <title>The complete chloroplast genome sequence of Lithospermum erythrorhizon: insights into the phylogenetic relationship among Boraginaceae species and the maternal lineages of purple gromwells.</title>
        <authorList>
            <person name="Okada T."/>
            <person name="Watanabe K."/>
        </authorList>
    </citation>
    <scope>NUCLEOTIDE SEQUENCE [LARGE SCALE GENOMIC DNA]</scope>
</reference>
<sequence length="171" mass="19728">MDKSCTNLEKDIQNIVADKSMEENIVVDNVENLEKDCENIVVDNAENLEKDCENIVVDNAANLEECEDLQNENSIGDDKDKYENLEEKNTDKNKGETGPKKKYIRNFYNLGGGKFISLKEDDVHRVYKLPRRSKRIELSACTKEYIVELKEELEVGFNGNSKKKMEENNKK</sequence>
<feature type="compositionally biased region" description="Basic and acidic residues" evidence="1">
    <location>
        <begin position="76"/>
        <end position="99"/>
    </location>
</feature>
<organism evidence="2 3">
    <name type="scientific">Lithospermum erythrorhizon</name>
    <name type="common">Purple gromwell</name>
    <name type="synonym">Lithospermum officinale var. erythrorhizon</name>
    <dbReference type="NCBI Taxonomy" id="34254"/>
    <lineage>
        <taxon>Eukaryota</taxon>
        <taxon>Viridiplantae</taxon>
        <taxon>Streptophyta</taxon>
        <taxon>Embryophyta</taxon>
        <taxon>Tracheophyta</taxon>
        <taxon>Spermatophyta</taxon>
        <taxon>Magnoliopsida</taxon>
        <taxon>eudicotyledons</taxon>
        <taxon>Gunneridae</taxon>
        <taxon>Pentapetalae</taxon>
        <taxon>asterids</taxon>
        <taxon>lamiids</taxon>
        <taxon>Boraginales</taxon>
        <taxon>Boraginaceae</taxon>
        <taxon>Boraginoideae</taxon>
        <taxon>Lithospermeae</taxon>
        <taxon>Lithospermum</taxon>
    </lineage>
</organism>
<dbReference type="EMBL" id="BAABME010000302">
    <property type="protein sequence ID" value="GAA0141594.1"/>
    <property type="molecule type" value="Genomic_DNA"/>
</dbReference>
<feature type="region of interest" description="Disordered" evidence="1">
    <location>
        <begin position="68"/>
        <end position="100"/>
    </location>
</feature>
<evidence type="ECO:0000313" key="3">
    <source>
        <dbReference type="Proteomes" id="UP001454036"/>
    </source>
</evidence>
<evidence type="ECO:0000313" key="2">
    <source>
        <dbReference type="EMBL" id="GAA0141594.1"/>
    </source>
</evidence>
<dbReference type="AlphaFoldDB" id="A0AAV3NQF6"/>
<name>A0AAV3NQF6_LITER</name>
<comment type="caution">
    <text evidence="2">The sequence shown here is derived from an EMBL/GenBank/DDBJ whole genome shotgun (WGS) entry which is preliminary data.</text>
</comment>